<organism evidence="6 7">
    <name type="scientific">Acrocarpospora corrugata</name>
    <dbReference type="NCBI Taxonomy" id="35763"/>
    <lineage>
        <taxon>Bacteria</taxon>
        <taxon>Bacillati</taxon>
        <taxon>Actinomycetota</taxon>
        <taxon>Actinomycetes</taxon>
        <taxon>Streptosporangiales</taxon>
        <taxon>Streptosporangiaceae</taxon>
        <taxon>Acrocarpospora</taxon>
    </lineage>
</organism>
<feature type="signal peptide" evidence="5">
    <location>
        <begin position="1"/>
        <end position="24"/>
    </location>
</feature>
<keyword evidence="7" id="KW-1185">Reference proteome</keyword>
<reference evidence="6 7" key="1">
    <citation type="submission" date="2019-10" db="EMBL/GenBank/DDBJ databases">
        <title>Whole genome shotgun sequence of Acrocarpospora corrugata NBRC 13972.</title>
        <authorList>
            <person name="Ichikawa N."/>
            <person name="Kimura A."/>
            <person name="Kitahashi Y."/>
            <person name="Komaki H."/>
            <person name="Oguchi A."/>
        </authorList>
    </citation>
    <scope>NUCLEOTIDE SEQUENCE [LARGE SCALE GENOMIC DNA]</scope>
    <source>
        <strain evidence="6 7">NBRC 13972</strain>
    </source>
</reference>
<evidence type="ECO:0000256" key="5">
    <source>
        <dbReference type="SAM" id="SignalP"/>
    </source>
</evidence>
<sequence>MRTPLIAVGLGLSAALLVAGTAQAQVAPDRAPVAAPASVTTAVAAPFPTVLSKNKIYRSGSVDTIDCAPAEPRPGSAAAVKTYLLKVYRCVNQMWARQFKAVGWAYRVPKIVIRTSGYTTPCGKLTKTYPAHYCSQQQTIYWVLQRQDVKQPFPLVLAKTMAHEIGHHVQQRAGILNPYYNLAWKARTKTAKNLLSHRVEQQAECFAGVFMGGAQDSLPVDFEEWDQINTWAKENATDTMHGKGANQVYWLERGFDSGSPAACNTWVVSNARVA</sequence>
<dbReference type="RefSeq" id="WP_155334849.1">
    <property type="nucleotide sequence ID" value="NZ_BAAABN010000078.1"/>
</dbReference>
<evidence type="ECO:0000313" key="6">
    <source>
        <dbReference type="EMBL" id="GER98411.1"/>
    </source>
</evidence>
<keyword evidence="2" id="KW-0812">Transmembrane</keyword>
<comment type="caution">
    <text evidence="6">The sequence shown here is derived from an EMBL/GenBank/DDBJ whole genome shotgun (WGS) entry which is preliminary data.</text>
</comment>
<name>A0A5M3VS21_9ACTN</name>
<evidence type="ECO:0000256" key="1">
    <source>
        <dbReference type="ARBA" id="ARBA00004167"/>
    </source>
</evidence>
<dbReference type="OrthoDB" id="9774900at2"/>
<dbReference type="GO" id="GO:0016020">
    <property type="term" value="C:membrane"/>
    <property type="evidence" value="ECO:0007669"/>
    <property type="project" value="UniProtKB-SubCell"/>
</dbReference>
<dbReference type="AlphaFoldDB" id="A0A5M3VS21"/>
<evidence type="ECO:0008006" key="8">
    <source>
        <dbReference type="Google" id="ProtNLM"/>
    </source>
</evidence>
<dbReference type="PANTHER" id="PTHR30168">
    <property type="entry name" value="PUTATIVE MEMBRANE PROTEIN YPFJ"/>
    <property type="match status" value="1"/>
</dbReference>
<dbReference type="EMBL" id="BLAD01000036">
    <property type="protein sequence ID" value="GER98411.1"/>
    <property type="molecule type" value="Genomic_DNA"/>
</dbReference>
<evidence type="ECO:0000256" key="2">
    <source>
        <dbReference type="ARBA" id="ARBA00022692"/>
    </source>
</evidence>
<keyword evidence="5" id="KW-0732">Signal</keyword>
<evidence type="ECO:0000313" key="7">
    <source>
        <dbReference type="Proteomes" id="UP000334990"/>
    </source>
</evidence>
<evidence type="ECO:0000256" key="3">
    <source>
        <dbReference type="ARBA" id="ARBA00022989"/>
    </source>
</evidence>
<proteinExistence type="predicted"/>
<dbReference type="Pfam" id="PF04228">
    <property type="entry name" value="Zn_peptidase"/>
    <property type="match status" value="1"/>
</dbReference>
<protein>
    <recommendedName>
        <fullName evidence="8">Metalloprotease</fullName>
    </recommendedName>
</protein>
<gene>
    <name evidence="6" type="ORF">Acor_04730</name>
</gene>
<evidence type="ECO:0000256" key="4">
    <source>
        <dbReference type="ARBA" id="ARBA00023136"/>
    </source>
</evidence>
<comment type="subcellular location">
    <subcellularLocation>
        <location evidence="1">Membrane</location>
        <topology evidence="1">Single-pass membrane protein</topology>
    </subcellularLocation>
</comment>
<keyword evidence="3" id="KW-1133">Transmembrane helix</keyword>
<dbReference type="Proteomes" id="UP000334990">
    <property type="component" value="Unassembled WGS sequence"/>
</dbReference>
<accession>A0A5M3VS21</accession>
<feature type="chain" id="PRO_5024386612" description="Metalloprotease" evidence="5">
    <location>
        <begin position="25"/>
        <end position="274"/>
    </location>
</feature>
<keyword evidence="4" id="KW-0472">Membrane</keyword>
<dbReference type="PANTHER" id="PTHR30168:SF0">
    <property type="entry name" value="INNER MEMBRANE PROTEIN"/>
    <property type="match status" value="1"/>
</dbReference>
<dbReference type="SUPFAM" id="SSF55486">
    <property type="entry name" value="Metalloproteases ('zincins'), catalytic domain"/>
    <property type="match status" value="1"/>
</dbReference>
<dbReference type="InterPro" id="IPR007343">
    <property type="entry name" value="Uncharacterised_pept_Zn_put"/>
</dbReference>